<protein>
    <submittedName>
        <fullName evidence="1">Uncharacterized protein</fullName>
    </submittedName>
</protein>
<name>A0ACC1C1B8_9ROSI</name>
<evidence type="ECO:0000313" key="1">
    <source>
        <dbReference type="EMBL" id="KAJ0105884.1"/>
    </source>
</evidence>
<proteinExistence type="predicted"/>
<reference evidence="2" key="1">
    <citation type="journal article" date="2023" name="G3 (Bethesda)">
        <title>Genome assembly and association tests identify interacting loci associated with vigor, precocity, and sex in interspecific pistachio rootstocks.</title>
        <authorList>
            <person name="Palmer W."/>
            <person name="Jacygrad E."/>
            <person name="Sagayaradj S."/>
            <person name="Cavanaugh K."/>
            <person name="Han R."/>
            <person name="Bertier L."/>
            <person name="Beede B."/>
            <person name="Kafkas S."/>
            <person name="Golino D."/>
            <person name="Preece J."/>
            <person name="Michelmore R."/>
        </authorList>
    </citation>
    <scope>NUCLEOTIDE SEQUENCE [LARGE SCALE GENOMIC DNA]</scope>
</reference>
<dbReference type="Proteomes" id="UP001164250">
    <property type="component" value="Chromosome 2"/>
</dbReference>
<comment type="caution">
    <text evidence="1">The sequence shown here is derived from an EMBL/GenBank/DDBJ whole genome shotgun (WGS) entry which is preliminary data.</text>
</comment>
<sequence>MMKQQQGSSVWGGPQSQAKATTGLYQMDLNRVHSRNTTRPLGLSPSAWPPLQKAQQQHVFLPCRVNTPTETHKKPGPALNLKFNMGVPFQPYFGSYAPETDANLRYRNGYQKCNLGQQQGMNHEIRLPQEWTY</sequence>
<accession>A0ACC1C1B8</accession>
<organism evidence="1 2">
    <name type="scientific">Pistacia atlantica</name>
    <dbReference type="NCBI Taxonomy" id="434234"/>
    <lineage>
        <taxon>Eukaryota</taxon>
        <taxon>Viridiplantae</taxon>
        <taxon>Streptophyta</taxon>
        <taxon>Embryophyta</taxon>
        <taxon>Tracheophyta</taxon>
        <taxon>Spermatophyta</taxon>
        <taxon>Magnoliopsida</taxon>
        <taxon>eudicotyledons</taxon>
        <taxon>Gunneridae</taxon>
        <taxon>Pentapetalae</taxon>
        <taxon>rosids</taxon>
        <taxon>malvids</taxon>
        <taxon>Sapindales</taxon>
        <taxon>Anacardiaceae</taxon>
        <taxon>Pistacia</taxon>
    </lineage>
</organism>
<gene>
    <name evidence="1" type="ORF">Patl1_19252</name>
</gene>
<dbReference type="EMBL" id="CM047898">
    <property type="protein sequence ID" value="KAJ0105884.1"/>
    <property type="molecule type" value="Genomic_DNA"/>
</dbReference>
<evidence type="ECO:0000313" key="2">
    <source>
        <dbReference type="Proteomes" id="UP001164250"/>
    </source>
</evidence>
<keyword evidence="2" id="KW-1185">Reference proteome</keyword>